<dbReference type="SUPFAM" id="SSF88713">
    <property type="entry name" value="Glycoside hydrolase/deacetylase"/>
    <property type="match status" value="1"/>
</dbReference>
<accession>A0A380TDH0</accession>
<evidence type="ECO:0008006" key="2">
    <source>
        <dbReference type="Google" id="ProtNLM"/>
    </source>
</evidence>
<organism evidence="1">
    <name type="scientific">metagenome</name>
    <dbReference type="NCBI Taxonomy" id="256318"/>
    <lineage>
        <taxon>unclassified sequences</taxon>
        <taxon>metagenomes</taxon>
    </lineage>
</organism>
<reference evidence="1" key="1">
    <citation type="submission" date="2018-07" db="EMBL/GenBank/DDBJ databases">
        <authorList>
            <person name="Quirk P.G."/>
            <person name="Krulwich T.A."/>
        </authorList>
    </citation>
    <scope>NUCLEOTIDE SEQUENCE</scope>
</reference>
<dbReference type="AlphaFoldDB" id="A0A380TDH0"/>
<dbReference type="EMBL" id="UIDG01000156">
    <property type="protein sequence ID" value="SUS06077.1"/>
    <property type="molecule type" value="Genomic_DNA"/>
</dbReference>
<protein>
    <recommendedName>
        <fullName evidence="2">WalW protein</fullName>
    </recommendedName>
</protein>
<evidence type="ECO:0000313" key="1">
    <source>
        <dbReference type="EMBL" id="SUS06077.1"/>
    </source>
</evidence>
<name>A0A380TDH0_9ZZZZ</name>
<dbReference type="GO" id="GO:0005975">
    <property type="term" value="P:carbohydrate metabolic process"/>
    <property type="evidence" value="ECO:0007669"/>
    <property type="project" value="InterPro"/>
</dbReference>
<sequence length="339" mass="36594">MCAGVVQVKRVVTPPSSWLPTLTVIVDTEEEFDWSAPFDHACTSVSNIDLQLGAQRVFDSYGLVPTYVIDYPVATTSSSVNILRAFAKAGQCEIGAHLHPWVNPPFEGPVDKKHSYPGNLPPDLERRKLASLTQAIVSNFGQAPIVYKAGRYGLGPATANSLRFLGYRIDCSVVPHTDFSADGGPDYTSYVAVPFEVVDGLIELPLSVHAVGHLAGYAPKLFRYLGSPLARRLKLAGLSARLGLLERLRLSPEGHTLADMIRQTRAALKAGTKLFMLTYHSSSLKPGATAYARNEGERDQLLARLEGYIAFFVNELGGRTDTASRIAAALCPPAPVASS</sequence>
<dbReference type="Gene3D" id="3.20.20.370">
    <property type="entry name" value="Glycoside hydrolase/deacetylase"/>
    <property type="match status" value="1"/>
</dbReference>
<proteinExistence type="predicted"/>
<dbReference type="InterPro" id="IPR011330">
    <property type="entry name" value="Glyco_hydro/deAcase_b/a-brl"/>
</dbReference>
<gene>
    <name evidence="1" type="ORF">DF3PB_2390004</name>
</gene>